<evidence type="ECO:0008006" key="3">
    <source>
        <dbReference type="Google" id="ProtNLM"/>
    </source>
</evidence>
<dbReference type="InterPro" id="IPR037231">
    <property type="entry name" value="NAP-like_sf"/>
</dbReference>
<dbReference type="OrthoDB" id="275780at2759"/>
<dbReference type="EMBL" id="AUPL01004497">
    <property type="protein sequence ID" value="ESL07810.1"/>
    <property type="molecule type" value="Genomic_DNA"/>
</dbReference>
<comment type="caution">
    <text evidence="1">The sequence shown here is derived from an EMBL/GenBank/DDBJ whole genome shotgun (WGS) entry which is preliminary data.</text>
</comment>
<name>A0A061J0G8_TRYRA</name>
<dbReference type="Proteomes" id="UP000031737">
    <property type="component" value="Unassembled WGS sequence"/>
</dbReference>
<sequence length="186" mass="21356">MGTYSPNIIDAVVDCNNKVKSLQTETEFQANQIRIEYRKKLELLFERRQEDLDKIEGFWSGVLAATDTPLKPLFNGTIDPKIVRAITCFKVTTCVKDGLLCRTVSIVLRSNMFAEQGTIHREVDTHLKTNSMEPIKWKLGTERARQDSLFRFFTPECNDKDFIDEVLDAFDTVFQNPFLALDPAED</sequence>
<reference evidence="1 2" key="1">
    <citation type="submission" date="2013-07" db="EMBL/GenBank/DDBJ databases">
        <authorList>
            <person name="Stoco P.H."/>
            <person name="Wagner G."/>
            <person name="Gerber A."/>
            <person name="Zaha A."/>
            <person name="Thompson C."/>
            <person name="Bartholomeu D.C."/>
            <person name="Luckemeyer D.D."/>
            <person name="Bahia D."/>
            <person name="Loreto E."/>
            <person name="Prestes E.B."/>
            <person name="Lima F.M."/>
            <person name="Rodrigues-Luiz G."/>
            <person name="Vallejo G.A."/>
            <person name="Filho J.F."/>
            <person name="Monteiro K.M."/>
            <person name="Tyler K.M."/>
            <person name="de Almeida L.G."/>
            <person name="Ortiz M.F."/>
            <person name="Siervo M.A."/>
            <person name="de Moraes M.H."/>
            <person name="Cunha O.L."/>
            <person name="Mendonca-Neto R."/>
            <person name="Silva R."/>
            <person name="Teixeira S.M."/>
            <person name="Murta S.M."/>
            <person name="Sincero T.C."/>
            <person name="Mendes T.A."/>
            <person name="Urmenyi T.P."/>
            <person name="Silva V.G."/>
            <person name="da Rocha W.D."/>
            <person name="Andersson B."/>
            <person name="Romanha A.J."/>
            <person name="Steindel M."/>
            <person name="de Vasconcelos A.T."/>
            <person name="Grisard E.C."/>
        </authorList>
    </citation>
    <scope>NUCLEOTIDE SEQUENCE [LARGE SCALE GENOMIC DNA]</scope>
    <source>
        <strain evidence="1 2">SC58</strain>
    </source>
</reference>
<protein>
    <recommendedName>
        <fullName evidence="3">Template-activating factor I</fullName>
    </recommendedName>
</protein>
<evidence type="ECO:0000313" key="2">
    <source>
        <dbReference type="Proteomes" id="UP000031737"/>
    </source>
</evidence>
<organism evidence="1 2">
    <name type="scientific">Trypanosoma rangeli SC58</name>
    <dbReference type="NCBI Taxonomy" id="429131"/>
    <lineage>
        <taxon>Eukaryota</taxon>
        <taxon>Discoba</taxon>
        <taxon>Euglenozoa</taxon>
        <taxon>Kinetoplastea</taxon>
        <taxon>Metakinetoplastina</taxon>
        <taxon>Trypanosomatida</taxon>
        <taxon>Trypanosomatidae</taxon>
        <taxon>Trypanosoma</taxon>
        <taxon>Herpetosoma</taxon>
    </lineage>
</organism>
<keyword evidence="2" id="KW-1185">Reference proteome</keyword>
<dbReference type="SUPFAM" id="SSF143113">
    <property type="entry name" value="NAP-like"/>
    <property type="match status" value="1"/>
</dbReference>
<gene>
    <name evidence="1" type="ORF">TRSC58_04497</name>
</gene>
<evidence type="ECO:0000313" key="1">
    <source>
        <dbReference type="EMBL" id="ESL07810.1"/>
    </source>
</evidence>
<proteinExistence type="predicted"/>
<accession>A0A061J0G8</accession>
<dbReference type="AlphaFoldDB" id="A0A061J0G8"/>
<dbReference type="VEuPathDB" id="TriTrypDB:TRSC58_04497"/>